<reference evidence="2" key="2">
    <citation type="submission" date="2015-01" db="EMBL/GenBank/DDBJ databases">
        <title>Evolutionary Origins and Diversification of the Mycorrhizal Mutualists.</title>
        <authorList>
            <consortium name="DOE Joint Genome Institute"/>
            <consortium name="Mycorrhizal Genomics Consortium"/>
            <person name="Kohler A."/>
            <person name="Kuo A."/>
            <person name="Nagy L.G."/>
            <person name="Floudas D."/>
            <person name="Copeland A."/>
            <person name="Barry K.W."/>
            <person name="Cichocki N."/>
            <person name="Veneault-Fourrey C."/>
            <person name="LaButti K."/>
            <person name="Lindquist E.A."/>
            <person name="Lipzen A."/>
            <person name="Lundell T."/>
            <person name="Morin E."/>
            <person name="Murat C."/>
            <person name="Riley R."/>
            <person name="Ohm R."/>
            <person name="Sun H."/>
            <person name="Tunlid A."/>
            <person name="Henrissat B."/>
            <person name="Grigoriev I.V."/>
            <person name="Hibbett D.S."/>
            <person name="Martin F."/>
        </authorList>
    </citation>
    <scope>NUCLEOTIDE SEQUENCE [LARGE SCALE GENOMIC DNA]</scope>
    <source>
        <strain evidence="2">Ve08.2h10</strain>
    </source>
</reference>
<keyword evidence="2" id="KW-1185">Reference proteome</keyword>
<evidence type="ECO:0000313" key="1">
    <source>
        <dbReference type="EMBL" id="KIK74981.1"/>
    </source>
</evidence>
<dbReference type="InParanoid" id="A0A0D0CV59"/>
<dbReference type="HOGENOM" id="CLU_190881_0_0_1"/>
<evidence type="ECO:0000313" key="2">
    <source>
        <dbReference type="Proteomes" id="UP000054538"/>
    </source>
</evidence>
<dbReference type="OrthoDB" id="2663356at2759"/>
<reference evidence="1 2" key="1">
    <citation type="submission" date="2014-04" db="EMBL/GenBank/DDBJ databases">
        <authorList>
            <consortium name="DOE Joint Genome Institute"/>
            <person name="Kuo A."/>
            <person name="Kohler A."/>
            <person name="Jargeat P."/>
            <person name="Nagy L.G."/>
            <person name="Floudas D."/>
            <person name="Copeland A."/>
            <person name="Barry K.W."/>
            <person name="Cichocki N."/>
            <person name="Veneault-Fourrey C."/>
            <person name="LaButti K."/>
            <person name="Lindquist E.A."/>
            <person name="Lipzen A."/>
            <person name="Lundell T."/>
            <person name="Morin E."/>
            <person name="Murat C."/>
            <person name="Sun H."/>
            <person name="Tunlid A."/>
            <person name="Henrissat B."/>
            <person name="Grigoriev I.V."/>
            <person name="Hibbett D.S."/>
            <person name="Martin F."/>
            <person name="Nordberg H.P."/>
            <person name="Cantor M.N."/>
            <person name="Hua S.X."/>
        </authorList>
    </citation>
    <scope>NUCLEOTIDE SEQUENCE [LARGE SCALE GENOMIC DNA]</scope>
    <source>
        <strain evidence="1 2">Ve08.2h10</strain>
    </source>
</reference>
<gene>
    <name evidence="1" type="ORF">PAXRUDRAFT_174208</name>
</gene>
<proteinExistence type="predicted"/>
<dbReference type="Proteomes" id="UP000054538">
    <property type="component" value="Unassembled WGS sequence"/>
</dbReference>
<sequence length="86" mass="9723">SGKKCSNQGWWWDHFTEHPGYANKESTSMVSGKAKVTCSVIYRRHVTWEQQLDQEHIGTGQQDSPRDLSAITGACVSHILNQSMPY</sequence>
<dbReference type="EMBL" id="KN828434">
    <property type="protein sequence ID" value="KIK74981.1"/>
    <property type="molecule type" value="Genomic_DNA"/>
</dbReference>
<organism evidence="1 2">
    <name type="scientific">Paxillus rubicundulus Ve08.2h10</name>
    <dbReference type="NCBI Taxonomy" id="930991"/>
    <lineage>
        <taxon>Eukaryota</taxon>
        <taxon>Fungi</taxon>
        <taxon>Dikarya</taxon>
        <taxon>Basidiomycota</taxon>
        <taxon>Agaricomycotina</taxon>
        <taxon>Agaricomycetes</taxon>
        <taxon>Agaricomycetidae</taxon>
        <taxon>Boletales</taxon>
        <taxon>Paxilineae</taxon>
        <taxon>Paxillaceae</taxon>
        <taxon>Paxillus</taxon>
    </lineage>
</organism>
<dbReference type="AlphaFoldDB" id="A0A0D0CV59"/>
<accession>A0A0D0CV59</accession>
<name>A0A0D0CV59_9AGAM</name>
<protein>
    <submittedName>
        <fullName evidence="1">Unplaced genomic scaffold scaffold_3612, whole genome shotgun sequence</fullName>
    </submittedName>
</protein>
<feature type="non-terminal residue" evidence="1">
    <location>
        <position position="1"/>
    </location>
</feature>